<proteinExistence type="predicted"/>
<evidence type="ECO:0000313" key="3">
    <source>
        <dbReference type="EMBL" id="OZC07578.1"/>
    </source>
</evidence>
<name>A0A238BSN3_9BILA</name>
<dbReference type="Proteomes" id="UP000242913">
    <property type="component" value="Unassembled WGS sequence"/>
</dbReference>
<accession>A0A238BSN3</accession>
<feature type="coiled-coil region" evidence="1">
    <location>
        <begin position="1353"/>
        <end position="1380"/>
    </location>
</feature>
<feature type="region of interest" description="Disordered" evidence="2">
    <location>
        <begin position="736"/>
        <end position="756"/>
    </location>
</feature>
<evidence type="ECO:0000313" key="4">
    <source>
        <dbReference type="Proteomes" id="UP000242913"/>
    </source>
</evidence>
<organism evidence="3 4">
    <name type="scientific">Onchocerca flexuosa</name>
    <dbReference type="NCBI Taxonomy" id="387005"/>
    <lineage>
        <taxon>Eukaryota</taxon>
        <taxon>Metazoa</taxon>
        <taxon>Ecdysozoa</taxon>
        <taxon>Nematoda</taxon>
        <taxon>Chromadorea</taxon>
        <taxon>Rhabditida</taxon>
        <taxon>Spirurina</taxon>
        <taxon>Spiruromorpha</taxon>
        <taxon>Filarioidea</taxon>
        <taxon>Onchocercidae</taxon>
        <taxon>Onchocerca</taxon>
    </lineage>
</organism>
<reference evidence="3 4" key="1">
    <citation type="submission" date="2015-12" db="EMBL/GenBank/DDBJ databases">
        <title>Draft genome of the nematode, Onchocerca flexuosa.</title>
        <authorList>
            <person name="Mitreva M."/>
        </authorList>
    </citation>
    <scope>NUCLEOTIDE SEQUENCE [LARGE SCALE GENOMIC DNA]</scope>
    <source>
        <strain evidence="3">Red Deer</strain>
    </source>
</reference>
<dbReference type="OrthoDB" id="5855668at2759"/>
<protein>
    <submittedName>
        <fullName evidence="3">Uncharacterized protein</fullName>
    </submittedName>
</protein>
<sequence length="3870" mass="440540">MLDKHEEPKIITRVEVEITENVTKILKTYIVGESNDLFLAVDQTAADVIQPTSDFKFLFEGQQFEDRSEIRPYEKADSDTTTTAESTVQRPPLCINVECNLKRMEDHSLHEVNVAMPNVFSVVLSLIRERILQQLPNLVKYGMEQQGKQYSGETTIRRLHRFDSTESSEELQTMMHAQKERTFFFEKPEKIEPVKIPVLNITELDLRRMADTSAILANFAIPRTDQSKLNIEHRYEFREAGGGSYGMQQKGQHFEGEMVLKKKRRFSLESESISEEEDISGPTYLNLIKQEARGEFEVAIVLSNEERSSPKHFQAVQSAETINLIAQISTEGKKEEVFAILAAKNKCKQVHMIQEISTVTSNVMITIQKTVHLDDIFQQIAQTWNEKTVQRVAMELSEFNEERQQIFVKFELPAAACQEAYYTRAIPKLLKLNEITIAEFGNEKEYVAVVLQRAGIMYGQVHREWPEAVTGRSRITISTTTSSTITTNTFNIFESLTDSFGTLTGTDFLSTDLTNINTTTKRFQLSNFKTILPTYGMAQKIIPLINTSIVSMDLSTNYTQQSPQNSKEIRVRIAHELDNADKVEEEIHEEKVSLQMLVQTTTTSKDYCKIDDTDEQFEEIFDTFRIDRDTYTHETSIIINPQHSRQHTHLSDKVNDLSPPSHTTDECMQMQQNGIELSFPSDTHPIHEKSSERTLFTQIPAVVSSNISSKEERLIDAQEQSNTEIKNASLHSVKTDSLLPLDSGRTSDHPSGSMEYLNDNRRMEEVFEESKSYASHTESERQESMSRFNDIYEAIEVARSCEQQFQYEQKRERMHLQEFQYDTQQKEQQELQTFSQVENQEMSTEISEISEIQKDRKIQIQREFEEMRVENRGSVPRNKLEKEELKEKLYNGTSEMRVAMLNAGFNLDTTLLVTPEAVTQSKFAKDYSVTTSEYFSDERSWSVTTESYKQRKAHVEHISKSAGDLIESSLEENSESFDERSYISDITYAYMKHPEITDTQMTHSLTTDLEANKVKECLTTTENESNIIPKTCSYDVTIGKSEQFESSSSIFSDKYHQLIQPKQIVEEAVEALVVQKKEETDLKVAESSENHRNLTSLERTAKHFQVQVPSLGFENQHEISQSTTSSTTKIEETIEHMVPKSIQDKYITTTSTGIEKVEMCKKEVDYNQNKVDNYQAISQTMSTSTKEIVEISEQEISQTDRITTYDKVEKSVEQAWSENALLINHDLVTMSTPTSEKIDRQVSCKERNTQFDAVVHFPFKPKNKPLLREIAVAEKETSITRDEMDVTDQRYIFDEAIKDEQRNITTNYRTVIREASINKTVSEKDLKLAQKFLQKIQAESIENSNFLADQKTLSDTEVIVETQESESEEYKEQLLRKSEEKMGRIATVEIPRKEITTTSTKEYNKEVTSLNGLFLRTVIQETVEHCTEIIADKLELRVSMDAEPISREDVTQDIILQGPMDHWTIAMIVPEETNIQEYINLQSTTENFVTQQSMLEKSGNNLLEISTSIKDIKTEKADARHPETGHEEEALIADWSKIVRKEWTEKVIPIGRTAAEKLSTVATVEKSVEFSGTIEKMESFGATELTHSLKKVATHEKQLTITSETREHSLLKESFAEACSAVVPNLEVIQAQARIIEYGIAQIVTTGSFARLEHTEGAEKAEAQFAASIKLENYLDTQFAASESISLDIQLEHNRSVKLDEAHSIVQKPIAEVIMNLKAAYEEVDSRMSEFKSQTEDLSCIGQVFLDNRYETVSSRIHEFGSEQQQYMAHWDVLQNATSAEMHVAVAELQTMACTVDAVKQEEVQVVEQIEHPQFLEFTDKTISFKPFASEIGAWKIVQGSTEAVFQQSDEQIAEEAINITDRYSEKQIGVFQEYGSISMETIAHFARIILKKTENYEAKISNSTSRHWEECLNLEASRECTRNFEQYLVKVEPIEIAKRTMREVNRAKVIASLIASSEANVIHAIAFDKQSQHESRKIVLKDINREWVISEQYVAQSEVAKLLDTTWSTVANDFDTAINIHESNRERIMLNTAACQELQLESRNALFMEPSDENASIHFPTITAVSGGERQFKIESEMKESILARKQEALFAESVQKATFRAENLTESIRESSEVQSDAGILLMRHSAKKTSEAASHVIGIVLTLSQHLKTQHAQETSKEASVEFSIPASNLEVEDNIRESIVSRGAVSLKTEYAKAIALQETVELTKSRKVLAEAKGILKGARTDAVRERLKETDSEGFEILSQWTTVDRDLEAEVRLQRARNIVSIFSTIATTEEEVSLSQTWVATECNSAINAIRNIVASECCQRSFQIEFDEVRIWLEQSGEERSCEICWCDKNYDRLHVSLHESVLEKLSAVINLHRISSVLPKQTANECVWRDQQFIAAVPLHIKCEEMETSYTNADICLEQKAAQKYLETVRISANWIATEIFECEQAGDEKFRMLVEFEGKRLVPLGVEVAWPEARKDVGIVVDVEECLEDQAILYAQLTSEQITFAEFNTTVTISQNCEPQMLITRSTKEEIVDAYDEFMIPSEANAITHVVIIGNKGEYLSVWLQETKQDFVTMGFQYSKEGQAYEMEGNFVEKRFGGNYQLITKATKTEDRNTSMEMLRRIENETVNEVLKENVKKIALMEVLASTSKATLIDVNWQKAPQMQTASMQLSCSRKAEPIRSRFLETGETMHTVHAQFKVKESSWKLPIIWKISNYGGHLTLNTESTEETLAYHEIDYHKDEAFEVTIKTLKEMVTVIAPVLSAQHTTEVMQEIRTDLVRPSVVDEAHLFLKQANKGINIEVKLTETADVRQTSYLQFAREVESVELEKIIREARFGGKLNFITCAAEEYELNAVRELTSSITRIAHCSQLIISKNWSRGTYCEATATKSESADAPIILRSVENTDDAYFTVHQKPFMRNALTIQESEALVLIINLNYIKERAKEISEKTIWLKRNAEPCILATFATTEEQKLVQWIVEKRRDTFLNASTKIKIKNIVRALPLDTIQSESVEIAIYPNLHRIARMLEVCKTLIAPNRGYDMFCKLHETCDENESSNYQFKQENMVELIEAILPESCYGGHLVLNTSAMKESIVDLILRLESKLPTEAETYFSTNISNRSTPIVLSTKSTVSVENNEIITLERTFETDDVAITQKIANIDTVQMTVGEISLETESIILQYQHKEEHGEIQKIIFIAFYGGHLKLETLAASEIIANICEDLISKHLMFAEVCLHQVIANVASPCILSVRSSQLEESSQEYCLQKKRISESETAFVSRTANREFAEFITAESTDEIETITTHWQRDETFEEAQRCMRDKLFGGSVLLSTHFAQESAIMFTAVLTASHSTLERVICAIRTARHSTEHPILETSSTTEMYTKLSCTLNRPSIGHQSTITIQTANQIAPVIAELTESTIISETTNIQYQRPNAVFGEFSEVFPEKRFGGSLILKTLATKETMISIQSSLSPQGPKQLEMQIVVTDKNRATEMCHILASTEKTVVISIQFQKASDLSSVETTKRASRRGEDRCFTLTEPTEINQFNNFSWEHPVETSAGQVIILKEMRYGGRLELSTRHASEQTTTITDTLKRTLAELDSTISRKTANQGESISISCPASKENYISISVELQSKKLAQFEVSVRREAANREEPQKLITNEFSELMLATNISMQKTLDSESTQTMWKAKNQGGIIELRCNASKESYAELYNSLESRLSLKQHLGVTQIKREVRYGEHIAMNLMATEETIFNSEVSFEKQDMESNQSYTIKAINVALPEMLETKESLESSIETEKVEVWRRVSAVQVECALKIARECLPVSLQTDSAQETFIRHEAEMRVNVQRTDGTVEIEKSARIMEHEALTCAEAVNVTLRHKSVDEGQEEKVEKR</sequence>
<evidence type="ECO:0000256" key="2">
    <source>
        <dbReference type="SAM" id="MobiDB-lite"/>
    </source>
</evidence>
<keyword evidence="1" id="KW-0175">Coiled coil</keyword>
<keyword evidence="4" id="KW-1185">Reference proteome</keyword>
<dbReference type="EMBL" id="KZ270028">
    <property type="protein sequence ID" value="OZC07578.1"/>
    <property type="molecule type" value="Genomic_DNA"/>
</dbReference>
<gene>
    <name evidence="3" type="ORF">X798_05443</name>
</gene>
<evidence type="ECO:0000256" key="1">
    <source>
        <dbReference type="SAM" id="Coils"/>
    </source>
</evidence>